<evidence type="ECO:0008006" key="4">
    <source>
        <dbReference type="Google" id="ProtNLM"/>
    </source>
</evidence>
<keyword evidence="1" id="KW-0732">Signal</keyword>
<feature type="non-terminal residue" evidence="2">
    <location>
        <position position="63"/>
    </location>
</feature>
<dbReference type="AlphaFoldDB" id="A0AAW0B2U5"/>
<feature type="non-terminal residue" evidence="2">
    <location>
        <position position="1"/>
    </location>
</feature>
<reference evidence="2 3" key="1">
    <citation type="journal article" date="2024" name="J Genomics">
        <title>Draft genome sequencing and assembly of Favolaschia claudopus CIRM-BRFM 2984 isolated from oak limbs.</title>
        <authorList>
            <person name="Navarro D."/>
            <person name="Drula E."/>
            <person name="Chaduli D."/>
            <person name="Cazenave R."/>
            <person name="Ahrendt S."/>
            <person name="Wang J."/>
            <person name="Lipzen A."/>
            <person name="Daum C."/>
            <person name="Barry K."/>
            <person name="Grigoriev I.V."/>
            <person name="Favel A."/>
            <person name="Rosso M.N."/>
            <person name="Martin F."/>
        </authorList>
    </citation>
    <scope>NUCLEOTIDE SEQUENCE [LARGE SCALE GENOMIC DNA]</scope>
    <source>
        <strain evidence="2 3">CIRM-BRFM 2984</strain>
    </source>
</reference>
<evidence type="ECO:0000256" key="1">
    <source>
        <dbReference type="SAM" id="SignalP"/>
    </source>
</evidence>
<dbReference type="InterPro" id="IPR011008">
    <property type="entry name" value="Dimeric_a/b-barrel"/>
</dbReference>
<dbReference type="Proteomes" id="UP001362999">
    <property type="component" value="Unassembled WGS sequence"/>
</dbReference>
<feature type="signal peptide" evidence="1">
    <location>
        <begin position="1"/>
        <end position="24"/>
    </location>
</feature>
<dbReference type="EMBL" id="JAWWNJ010000041">
    <property type="protein sequence ID" value="KAK7020310.1"/>
    <property type="molecule type" value="Genomic_DNA"/>
</dbReference>
<protein>
    <recommendedName>
        <fullName evidence="4">Secreted protein</fullName>
    </recommendedName>
</protein>
<name>A0AAW0B2U5_9AGAR</name>
<comment type="caution">
    <text evidence="2">The sequence shown here is derived from an EMBL/GenBank/DDBJ whole genome shotgun (WGS) entry which is preliminary data.</text>
</comment>
<dbReference type="SUPFAM" id="SSF54909">
    <property type="entry name" value="Dimeric alpha+beta barrel"/>
    <property type="match status" value="1"/>
</dbReference>
<feature type="chain" id="PRO_5043698805" description="Secreted protein" evidence="1">
    <location>
        <begin position="25"/>
        <end position="63"/>
    </location>
</feature>
<evidence type="ECO:0000313" key="2">
    <source>
        <dbReference type="EMBL" id="KAK7020310.1"/>
    </source>
</evidence>
<proteinExistence type="predicted"/>
<evidence type="ECO:0000313" key="3">
    <source>
        <dbReference type="Proteomes" id="UP001362999"/>
    </source>
</evidence>
<organism evidence="2 3">
    <name type="scientific">Favolaschia claudopus</name>
    <dbReference type="NCBI Taxonomy" id="2862362"/>
    <lineage>
        <taxon>Eukaryota</taxon>
        <taxon>Fungi</taxon>
        <taxon>Dikarya</taxon>
        <taxon>Basidiomycota</taxon>
        <taxon>Agaricomycotina</taxon>
        <taxon>Agaricomycetes</taxon>
        <taxon>Agaricomycetidae</taxon>
        <taxon>Agaricales</taxon>
        <taxon>Marasmiineae</taxon>
        <taxon>Mycenaceae</taxon>
        <taxon>Favolaschia</taxon>
    </lineage>
</organism>
<accession>A0AAW0B2U5</accession>
<keyword evidence="3" id="KW-1185">Reference proteome</keyword>
<sequence>MMGRWKSVDLCFSLFLSATTPSSARILYARCPFSARTRKTRPRADQGENYVTQIMRTGIPYGP</sequence>
<gene>
    <name evidence="2" type="ORF">R3P38DRAFT_2967411</name>
</gene>